<dbReference type="InterPro" id="IPR036893">
    <property type="entry name" value="SBP_sf"/>
</dbReference>
<evidence type="ECO:0000256" key="3">
    <source>
        <dbReference type="ARBA" id="ARBA00022771"/>
    </source>
</evidence>
<feature type="domain" description="SBP-type" evidence="10">
    <location>
        <begin position="70"/>
        <end position="147"/>
    </location>
</feature>
<dbReference type="GO" id="GO:0003677">
    <property type="term" value="F:DNA binding"/>
    <property type="evidence" value="ECO:0007669"/>
    <property type="project" value="UniProtKB-KW"/>
</dbReference>
<keyword evidence="12" id="KW-1185">Reference proteome</keyword>
<dbReference type="Pfam" id="PF03110">
    <property type="entry name" value="SBP"/>
    <property type="match status" value="1"/>
</dbReference>
<evidence type="ECO:0000313" key="12">
    <source>
        <dbReference type="Proteomes" id="UP000233837"/>
    </source>
</evidence>
<evidence type="ECO:0000256" key="5">
    <source>
        <dbReference type="ARBA" id="ARBA00023015"/>
    </source>
</evidence>
<organism evidence="11 12">
    <name type="scientific">Dendrobium catenatum</name>
    <dbReference type="NCBI Taxonomy" id="906689"/>
    <lineage>
        <taxon>Eukaryota</taxon>
        <taxon>Viridiplantae</taxon>
        <taxon>Streptophyta</taxon>
        <taxon>Embryophyta</taxon>
        <taxon>Tracheophyta</taxon>
        <taxon>Spermatophyta</taxon>
        <taxon>Magnoliopsida</taxon>
        <taxon>Liliopsida</taxon>
        <taxon>Asparagales</taxon>
        <taxon>Orchidaceae</taxon>
        <taxon>Epidendroideae</taxon>
        <taxon>Malaxideae</taxon>
        <taxon>Dendrobiinae</taxon>
        <taxon>Dendrobium</taxon>
    </lineage>
</organism>
<keyword evidence="4" id="KW-0862">Zinc</keyword>
<evidence type="ECO:0000259" key="10">
    <source>
        <dbReference type="PROSITE" id="PS51141"/>
    </source>
</evidence>
<accession>A0A2I0WFU6</accession>
<dbReference type="PROSITE" id="PS51141">
    <property type="entry name" value="ZF_SBP"/>
    <property type="match status" value="1"/>
</dbReference>
<evidence type="ECO:0000256" key="6">
    <source>
        <dbReference type="ARBA" id="ARBA00023125"/>
    </source>
</evidence>
<evidence type="ECO:0000256" key="7">
    <source>
        <dbReference type="ARBA" id="ARBA00023163"/>
    </source>
</evidence>
<dbReference type="EMBL" id="KZ502674">
    <property type="protein sequence ID" value="PKU74527.1"/>
    <property type="molecule type" value="Genomic_DNA"/>
</dbReference>
<proteinExistence type="predicted"/>
<dbReference type="PANTHER" id="PTHR31251">
    <property type="entry name" value="SQUAMOSA PROMOTER-BINDING-LIKE PROTEIN 4"/>
    <property type="match status" value="1"/>
</dbReference>
<dbReference type="PANTHER" id="PTHR31251:SF208">
    <property type="entry name" value="SQUAMOSA PROMOTER-BINDING-LIKE PROTEIN 18"/>
    <property type="match status" value="1"/>
</dbReference>
<keyword evidence="7" id="KW-0804">Transcription</keyword>
<dbReference type="SMR" id="A0A2I0WFU6"/>
<dbReference type="FunFam" id="4.10.1100.10:FF:000001">
    <property type="entry name" value="Squamosa promoter-binding-like protein 14"/>
    <property type="match status" value="1"/>
</dbReference>
<dbReference type="SUPFAM" id="SSF103612">
    <property type="entry name" value="SBT domain"/>
    <property type="match status" value="1"/>
</dbReference>
<gene>
    <name evidence="11" type="primary">SPL18</name>
    <name evidence="11" type="ORF">MA16_Dca003730</name>
</gene>
<comment type="subcellular location">
    <subcellularLocation>
        <location evidence="1">Nucleus</location>
    </subcellularLocation>
</comment>
<dbReference type="AlphaFoldDB" id="A0A2I0WFU6"/>
<dbReference type="InterPro" id="IPR004333">
    <property type="entry name" value="SBP_dom"/>
</dbReference>
<evidence type="ECO:0000256" key="4">
    <source>
        <dbReference type="ARBA" id="ARBA00022833"/>
    </source>
</evidence>
<sequence length="376" mass="41959">MDWDSKMTLCELPELEQNDGEANLSLDCSVDLKLGGLGDLGLAENWKEQRRASTASSSKRQRAPGNSSQTVFCLVDDCKSDLSSCKEYHRRHKVCELHSKTPVVMVGGQEQRFCQQCSRFHLLMEFDEVKRSCRKRLDGHNRRRRKPQVEANSGNLFSNQHASRFSSYPQNFPSAGTEAAWNSSVKIEEDTLYPLLPPPITQFVDRVPQPPSHHFATVFDPNYEENKQFFLHDGRDIAHSSRIAIERATVCQPLLNTISSAAESSTNSILFSDRLSPVFDSDCALSLLSSSAQTSCINQSHMVPADRIPMGQPLLSNLHYGVSLSGYSHSPMEEDHVGTVLVPDSAETDLHCQSMFQVGDEEASDCASESIPFSWQ</sequence>
<reference evidence="11 12" key="1">
    <citation type="journal article" date="2016" name="Sci. Rep.">
        <title>The Dendrobium catenatum Lindl. genome sequence provides insights into polysaccharide synthase, floral development and adaptive evolution.</title>
        <authorList>
            <person name="Zhang G.Q."/>
            <person name="Xu Q."/>
            <person name="Bian C."/>
            <person name="Tsai W.C."/>
            <person name="Yeh C.M."/>
            <person name="Liu K.W."/>
            <person name="Yoshida K."/>
            <person name="Zhang L.S."/>
            <person name="Chang S.B."/>
            <person name="Chen F."/>
            <person name="Shi Y."/>
            <person name="Su Y.Y."/>
            <person name="Zhang Y.Q."/>
            <person name="Chen L.J."/>
            <person name="Yin Y."/>
            <person name="Lin M."/>
            <person name="Huang H."/>
            <person name="Deng H."/>
            <person name="Wang Z.W."/>
            <person name="Zhu S.L."/>
            <person name="Zhao X."/>
            <person name="Deng C."/>
            <person name="Niu S.C."/>
            <person name="Huang J."/>
            <person name="Wang M."/>
            <person name="Liu G.H."/>
            <person name="Yang H.J."/>
            <person name="Xiao X.J."/>
            <person name="Hsiao Y.Y."/>
            <person name="Wu W.L."/>
            <person name="Chen Y.Y."/>
            <person name="Mitsuda N."/>
            <person name="Ohme-Takagi M."/>
            <person name="Luo Y.B."/>
            <person name="Van de Peer Y."/>
            <person name="Liu Z.J."/>
        </authorList>
    </citation>
    <scope>NUCLEOTIDE SEQUENCE [LARGE SCALE GENOMIC DNA]</scope>
    <source>
        <tissue evidence="11">The whole plant</tissue>
    </source>
</reference>
<dbReference type="OrthoDB" id="514967at2759"/>
<evidence type="ECO:0000256" key="9">
    <source>
        <dbReference type="PROSITE-ProRule" id="PRU00470"/>
    </source>
</evidence>
<keyword evidence="2" id="KW-0479">Metal-binding</keyword>
<evidence type="ECO:0000313" key="11">
    <source>
        <dbReference type="EMBL" id="PKU74527.1"/>
    </source>
</evidence>
<keyword evidence="3 9" id="KW-0863">Zinc-finger</keyword>
<keyword evidence="5" id="KW-0805">Transcription regulation</keyword>
<protein>
    <submittedName>
        <fullName evidence="11">Squamosa promoter-binding-like protein 18</fullName>
    </submittedName>
</protein>
<dbReference type="GO" id="GO:0008270">
    <property type="term" value="F:zinc ion binding"/>
    <property type="evidence" value="ECO:0007669"/>
    <property type="project" value="UniProtKB-KW"/>
</dbReference>
<dbReference type="GO" id="GO:0005634">
    <property type="term" value="C:nucleus"/>
    <property type="evidence" value="ECO:0007669"/>
    <property type="project" value="UniProtKB-SubCell"/>
</dbReference>
<dbReference type="InterPro" id="IPR044817">
    <property type="entry name" value="SBP-like"/>
</dbReference>
<dbReference type="Proteomes" id="UP000233837">
    <property type="component" value="Unassembled WGS sequence"/>
</dbReference>
<evidence type="ECO:0000256" key="2">
    <source>
        <dbReference type="ARBA" id="ARBA00022723"/>
    </source>
</evidence>
<dbReference type="Gene3D" id="4.10.1100.10">
    <property type="entry name" value="Transcription factor, SBP-box domain"/>
    <property type="match status" value="1"/>
</dbReference>
<name>A0A2I0WFU6_9ASPA</name>
<keyword evidence="8" id="KW-0539">Nucleus</keyword>
<evidence type="ECO:0000256" key="1">
    <source>
        <dbReference type="ARBA" id="ARBA00004123"/>
    </source>
</evidence>
<keyword evidence="6" id="KW-0238">DNA-binding</keyword>
<reference evidence="11 12" key="2">
    <citation type="journal article" date="2017" name="Nature">
        <title>The Apostasia genome and the evolution of orchids.</title>
        <authorList>
            <person name="Zhang G.Q."/>
            <person name="Liu K.W."/>
            <person name="Li Z."/>
            <person name="Lohaus R."/>
            <person name="Hsiao Y.Y."/>
            <person name="Niu S.C."/>
            <person name="Wang J.Y."/>
            <person name="Lin Y.C."/>
            <person name="Xu Q."/>
            <person name="Chen L.J."/>
            <person name="Yoshida K."/>
            <person name="Fujiwara S."/>
            <person name="Wang Z.W."/>
            <person name="Zhang Y.Q."/>
            <person name="Mitsuda N."/>
            <person name="Wang M."/>
            <person name="Liu G.H."/>
            <person name="Pecoraro L."/>
            <person name="Huang H.X."/>
            <person name="Xiao X.J."/>
            <person name="Lin M."/>
            <person name="Wu X.Y."/>
            <person name="Wu W.L."/>
            <person name="Chen Y.Y."/>
            <person name="Chang S.B."/>
            <person name="Sakamoto S."/>
            <person name="Ohme-Takagi M."/>
            <person name="Yagi M."/>
            <person name="Zeng S.J."/>
            <person name="Shen C.Y."/>
            <person name="Yeh C.M."/>
            <person name="Luo Y.B."/>
            <person name="Tsai W.C."/>
            <person name="Van de Peer Y."/>
            <person name="Liu Z.J."/>
        </authorList>
    </citation>
    <scope>NUCLEOTIDE SEQUENCE [LARGE SCALE GENOMIC DNA]</scope>
    <source>
        <tissue evidence="11">The whole plant</tissue>
    </source>
</reference>
<evidence type="ECO:0000256" key="8">
    <source>
        <dbReference type="ARBA" id="ARBA00023242"/>
    </source>
</evidence>